<dbReference type="EMBL" id="JAHOPB010000001">
    <property type="protein sequence ID" value="MBU8872529.1"/>
    <property type="molecule type" value="Genomic_DNA"/>
</dbReference>
<protein>
    <submittedName>
        <fullName evidence="1">DUF1636 domain-containing protein</fullName>
    </submittedName>
</protein>
<dbReference type="Proteomes" id="UP000727907">
    <property type="component" value="Unassembled WGS sequence"/>
</dbReference>
<evidence type="ECO:0000313" key="1">
    <source>
        <dbReference type="EMBL" id="MBU8872529.1"/>
    </source>
</evidence>
<dbReference type="CDD" id="cd02980">
    <property type="entry name" value="TRX_Fd_family"/>
    <property type="match status" value="1"/>
</dbReference>
<accession>A0ABS6ID52</accession>
<name>A0ABS6ID52_9HYPH</name>
<gene>
    <name evidence="1" type="ORF">KQ910_02085</name>
</gene>
<dbReference type="Pfam" id="PF07845">
    <property type="entry name" value="DUF1636"/>
    <property type="match status" value="1"/>
</dbReference>
<dbReference type="RefSeq" id="WP_216956690.1">
    <property type="nucleotide sequence ID" value="NZ_JAHOPB010000001.1"/>
</dbReference>
<organism evidence="1 2">
    <name type="scientific">Reyranella humidisoli</name>
    <dbReference type="NCBI Taxonomy" id="2849149"/>
    <lineage>
        <taxon>Bacteria</taxon>
        <taxon>Pseudomonadati</taxon>
        <taxon>Pseudomonadota</taxon>
        <taxon>Alphaproteobacteria</taxon>
        <taxon>Hyphomicrobiales</taxon>
        <taxon>Reyranellaceae</taxon>
        <taxon>Reyranella</taxon>
    </lineage>
</organism>
<sequence length="127" mass="13688">MTASTLYVCTTCRSSADDANAHPMRAGARLLSAAQRAAAEGYPLSQIVGVECLSNCSRGCTIAVGAPGKWTYVIGNLDAEQHAPDILAFARQHSAHETGVTVWRERPEHIRKNTIARVPPMNLRESS</sequence>
<comment type="caution">
    <text evidence="1">The sequence shown here is derived from an EMBL/GenBank/DDBJ whole genome shotgun (WGS) entry which is preliminary data.</text>
</comment>
<dbReference type="InterPro" id="IPR012863">
    <property type="entry name" value="DUF1636"/>
</dbReference>
<keyword evidence="2" id="KW-1185">Reference proteome</keyword>
<reference evidence="1 2" key="1">
    <citation type="submission" date="2021-06" db="EMBL/GenBank/DDBJ databases">
        <authorList>
            <person name="Lee D.H."/>
        </authorList>
    </citation>
    <scope>NUCLEOTIDE SEQUENCE [LARGE SCALE GENOMIC DNA]</scope>
    <source>
        <strain evidence="1 2">MMS21-HV4-11</strain>
    </source>
</reference>
<evidence type="ECO:0000313" key="2">
    <source>
        <dbReference type="Proteomes" id="UP000727907"/>
    </source>
</evidence>
<proteinExistence type="predicted"/>